<feature type="domain" description="TonB-dependent receptor-like beta-barrel" evidence="6">
    <location>
        <begin position="381"/>
        <end position="860"/>
    </location>
</feature>
<dbReference type="PANTHER" id="PTHR40980">
    <property type="entry name" value="PLUG DOMAIN-CONTAINING PROTEIN"/>
    <property type="match status" value="1"/>
</dbReference>
<name>A0A418NHT3_9SPHN</name>
<dbReference type="InterPro" id="IPR010104">
    <property type="entry name" value="TonB_rcpt_bac"/>
</dbReference>
<proteinExistence type="inferred from homology"/>
<evidence type="ECO:0000256" key="4">
    <source>
        <dbReference type="RuleBase" id="RU003357"/>
    </source>
</evidence>
<dbReference type="EMBL" id="QXFK01000016">
    <property type="protein sequence ID" value="RIV78202.1"/>
    <property type="molecule type" value="Genomic_DNA"/>
</dbReference>
<reference evidence="8 9" key="1">
    <citation type="submission" date="2018-08" db="EMBL/GenBank/DDBJ databases">
        <title>Altererythrobacter sp.Ery1 and Ery12, the genome sequencing of novel strains in genus Alterythrobacter.</title>
        <authorList>
            <person name="Cheng H."/>
            <person name="Wu Y.-H."/>
            <person name="Fang C."/>
            <person name="Xu X.-W."/>
        </authorList>
    </citation>
    <scope>NUCLEOTIDE SEQUENCE [LARGE SCALE GENOMIC DNA]</scope>
    <source>
        <strain evidence="8 9">Ery1</strain>
    </source>
</reference>
<sequence>MRKSVAWVLGVSTFALSGGAALAQEADPAPPEGTTGEPIIVTGIRASLADAVATKRNAGAIVDAIAAEDIGKFPDRNVAESLQRVPGVVTNREYGEGERVSLRGLAPNQTRTLVNGHGVATADWFILDQQTATRNFNYLVLPSDVVGEVQVFKSPTADIEEGGIGGTINVLTRKPLDLDPFVAALSVEGAYTEKADSLDPQISGVVSWSNEAGTFGILAAGVFQQRDVRRDGIEVLGYDPGLDPTGEGRQVPVLIGSALFLQKRERLGGNIEIQFRPSDNLEFGISGLWTRFNANNTNYNFLAWPSRSGLGGGTTELTDETVVGDTIVAGTIRNVGEAGGFGQVYDIIDREAYAESRYIAGNFSYETDGGLTLSGQLGYTDADGDTVRQPFVEFLGSSDFSYDLTGDAPTVSFDSVDPTNPDDFAFEFASNHSIGNDDSEFFAYLDAEQEVALGVLEAIKVGVKYTDHSRKTDFQATTYGDFFVPFRDTGCNGGACTAASFGGGLTPDDYLDNIAISGTLTDYFLPDPARIRDLIGSFPASTDRIPLYSDIFSVDEKTYGGYVMGRFAGEGWRGNLGVRVVRTDQVSRGYVQGAEGPGQVSNAFGDFLPVTEERSYTDILPSLNVTFDLTDDLVLRAAAARTITRPDYTDIAPRVALNPGALTGSGGSADVQPYRANQFDLSLEYYAPNNALFAIALYYKDVQNFVTDRIVNEVFSVETSAPDLTRCVSTPGSTNPDLYDCEFAINRRTNGGTAEVKGLELIAQTPLFGNFGINANYSFSDAKTDSGDPIPGNSKHAFQVGGYYEDERLSARLTYNWRDDFFITFDRASPLNQKGFGSLDASLDFRLTDWASLTFDAVNLTNEKIRQFAGESFRPRAIYDNGRYFFFGARFEY</sequence>
<feature type="signal peptide" evidence="5">
    <location>
        <begin position="1"/>
        <end position="23"/>
    </location>
</feature>
<accession>A0A418NHT3</accession>
<dbReference type="CDD" id="cd01347">
    <property type="entry name" value="ligand_gated_channel"/>
    <property type="match status" value="1"/>
</dbReference>
<protein>
    <submittedName>
        <fullName evidence="8">TonB-dependent receptor</fullName>
    </submittedName>
</protein>
<dbReference type="Proteomes" id="UP000285092">
    <property type="component" value="Unassembled WGS sequence"/>
</dbReference>
<keyword evidence="8" id="KW-0675">Receptor</keyword>
<dbReference type="InterPro" id="IPR000531">
    <property type="entry name" value="Beta-barrel_TonB"/>
</dbReference>
<evidence type="ECO:0000256" key="3">
    <source>
        <dbReference type="ARBA" id="ARBA00023237"/>
    </source>
</evidence>
<comment type="subcellular location">
    <subcellularLocation>
        <location evidence="1 4">Cell outer membrane</location>
    </subcellularLocation>
</comment>
<keyword evidence="4" id="KW-0798">TonB box</keyword>
<evidence type="ECO:0000259" key="7">
    <source>
        <dbReference type="Pfam" id="PF07715"/>
    </source>
</evidence>
<keyword evidence="3" id="KW-0998">Cell outer membrane</keyword>
<dbReference type="SUPFAM" id="SSF56935">
    <property type="entry name" value="Porins"/>
    <property type="match status" value="1"/>
</dbReference>
<dbReference type="PANTHER" id="PTHR40980:SF3">
    <property type="entry name" value="TONB-DEPENDENT RECEPTOR-LIKE BETA-BARREL DOMAIN-CONTAINING PROTEIN"/>
    <property type="match status" value="1"/>
</dbReference>
<dbReference type="AlphaFoldDB" id="A0A418NHT3"/>
<keyword evidence="9" id="KW-1185">Reference proteome</keyword>
<keyword evidence="2 4" id="KW-0472">Membrane</keyword>
<dbReference type="NCBIfam" id="TIGR01782">
    <property type="entry name" value="TonB-Xanth-Caul"/>
    <property type="match status" value="1"/>
</dbReference>
<dbReference type="Pfam" id="PF00593">
    <property type="entry name" value="TonB_dep_Rec_b-barrel"/>
    <property type="match status" value="1"/>
</dbReference>
<evidence type="ECO:0000313" key="8">
    <source>
        <dbReference type="EMBL" id="RIV78202.1"/>
    </source>
</evidence>
<evidence type="ECO:0000256" key="1">
    <source>
        <dbReference type="ARBA" id="ARBA00004442"/>
    </source>
</evidence>
<comment type="caution">
    <text evidence="8">The sequence shown here is derived from an EMBL/GenBank/DDBJ whole genome shotgun (WGS) entry which is preliminary data.</text>
</comment>
<evidence type="ECO:0000259" key="6">
    <source>
        <dbReference type="Pfam" id="PF00593"/>
    </source>
</evidence>
<dbReference type="InterPro" id="IPR037066">
    <property type="entry name" value="Plug_dom_sf"/>
</dbReference>
<organism evidence="8 9">
    <name type="scientific">Pelagerythrobacter aerophilus</name>
    <dbReference type="NCBI Taxonomy" id="2306995"/>
    <lineage>
        <taxon>Bacteria</taxon>
        <taxon>Pseudomonadati</taxon>
        <taxon>Pseudomonadota</taxon>
        <taxon>Alphaproteobacteria</taxon>
        <taxon>Sphingomonadales</taxon>
        <taxon>Erythrobacteraceae</taxon>
        <taxon>Pelagerythrobacter</taxon>
    </lineage>
</organism>
<dbReference type="Gene3D" id="2.170.130.10">
    <property type="entry name" value="TonB-dependent receptor, plug domain"/>
    <property type="match status" value="1"/>
</dbReference>
<dbReference type="InterPro" id="IPR036942">
    <property type="entry name" value="Beta-barrel_TonB_sf"/>
</dbReference>
<feature type="chain" id="PRO_5019225710" evidence="5">
    <location>
        <begin position="24"/>
        <end position="893"/>
    </location>
</feature>
<dbReference type="Pfam" id="PF07715">
    <property type="entry name" value="Plug"/>
    <property type="match status" value="1"/>
</dbReference>
<dbReference type="Gene3D" id="2.40.170.20">
    <property type="entry name" value="TonB-dependent receptor, beta-barrel domain"/>
    <property type="match status" value="1"/>
</dbReference>
<dbReference type="RefSeq" id="WP_119513533.1">
    <property type="nucleotide sequence ID" value="NZ_QXFK01000016.1"/>
</dbReference>
<dbReference type="GO" id="GO:0009279">
    <property type="term" value="C:cell outer membrane"/>
    <property type="evidence" value="ECO:0007669"/>
    <property type="project" value="UniProtKB-SubCell"/>
</dbReference>
<keyword evidence="5" id="KW-0732">Signal</keyword>
<feature type="domain" description="TonB-dependent receptor plug" evidence="7">
    <location>
        <begin position="55"/>
        <end position="167"/>
    </location>
</feature>
<evidence type="ECO:0000256" key="2">
    <source>
        <dbReference type="ARBA" id="ARBA00023136"/>
    </source>
</evidence>
<evidence type="ECO:0000256" key="5">
    <source>
        <dbReference type="SAM" id="SignalP"/>
    </source>
</evidence>
<gene>
    <name evidence="8" type="ORF">D2V04_10075</name>
</gene>
<evidence type="ECO:0000313" key="9">
    <source>
        <dbReference type="Proteomes" id="UP000285092"/>
    </source>
</evidence>
<dbReference type="OrthoDB" id="5476657at2"/>
<dbReference type="InterPro" id="IPR012910">
    <property type="entry name" value="Plug_dom"/>
</dbReference>
<comment type="similarity">
    <text evidence="4">Belongs to the TonB-dependent receptor family.</text>
</comment>